<sequence>RDNILHEQDPFALGDGNWDDSFLDSPPPPNVYSEGPFAMPKVQSGYQNNRPLGLLPPNSSFCPSSYEAYQWPAVGQACATSTSLHPPRGWVNPARPIASVADRMTYAASTFQPSVLSCDAKINSKIAIADILDTQDPTSAAPTTSTAPLVGTKRKANDMLDDIEQGNTAERDPFAGPAAHLATIMDVPKDAKTTASASTAVEPRPTKKQKIVKALPHKRSKLRSAATAMGYLVAGSIGGIVALAALPESLFQ</sequence>
<gene>
    <name evidence="1" type="ORF">LTS18_011691</name>
</gene>
<comment type="caution">
    <text evidence="1">The sequence shown here is derived from an EMBL/GenBank/DDBJ whole genome shotgun (WGS) entry which is preliminary data.</text>
</comment>
<name>A0ACC3D9F0_9PEZI</name>
<protein>
    <submittedName>
        <fullName evidence="1">Uncharacterized protein</fullName>
    </submittedName>
</protein>
<accession>A0ACC3D9F0</accession>
<feature type="non-terminal residue" evidence="1">
    <location>
        <position position="1"/>
    </location>
</feature>
<evidence type="ECO:0000313" key="1">
    <source>
        <dbReference type="EMBL" id="KAK3063920.1"/>
    </source>
</evidence>
<reference evidence="1" key="1">
    <citation type="submission" date="2024-09" db="EMBL/GenBank/DDBJ databases">
        <title>Black Yeasts Isolated from many extreme environments.</title>
        <authorList>
            <person name="Coleine C."/>
            <person name="Stajich J.E."/>
            <person name="Selbmann L."/>
        </authorList>
    </citation>
    <scope>NUCLEOTIDE SEQUENCE</scope>
    <source>
        <strain evidence="1">CCFEE 5737</strain>
    </source>
</reference>
<keyword evidence="2" id="KW-1185">Reference proteome</keyword>
<organism evidence="1 2">
    <name type="scientific">Coniosporium uncinatum</name>
    <dbReference type="NCBI Taxonomy" id="93489"/>
    <lineage>
        <taxon>Eukaryota</taxon>
        <taxon>Fungi</taxon>
        <taxon>Dikarya</taxon>
        <taxon>Ascomycota</taxon>
        <taxon>Pezizomycotina</taxon>
        <taxon>Dothideomycetes</taxon>
        <taxon>Dothideomycetes incertae sedis</taxon>
        <taxon>Coniosporium</taxon>
    </lineage>
</organism>
<dbReference type="EMBL" id="JAWDJW010006675">
    <property type="protein sequence ID" value="KAK3063920.1"/>
    <property type="molecule type" value="Genomic_DNA"/>
</dbReference>
<evidence type="ECO:0000313" key="2">
    <source>
        <dbReference type="Proteomes" id="UP001186974"/>
    </source>
</evidence>
<dbReference type="Proteomes" id="UP001186974">
    <property type="component" value="Unassembled WGS sequence"/>
</dbReference>
<proteinExistence type="predicted"/>